<dbReference type="Proteomes" id="UP000247523">
    <property type="component" value="Unassembled WGS sequence"/>
</dbReference>
<evidence type="ECO:0000256" key="8">
    <source>
        <dbReference type="ARBA" id="ARBA00023027"/>
    </source>
</evidence>
<evidence type="ECO:0000256" key="4">
    <source>
        <dbReference type="ARBA" id="ARBA00022679"/>
    </source>
</evidence>
<dbReference type="PANTHER" id="PTHR39321">
    <property type="entry name" value="NICOTINATE-NUCLEOTIDE ADENYLYLTRANSFERASE-RELATED"/>
    <property type="match status" value="1"/>
</dbReference>
<dbReference type="EMBL" id="QICS01000001">
    <property type="protein sequence ID" value="PXV95456.1"/>
    <property type="molecule type" value="Genomic_DNA"/>
</dbReference>
<protein>
    <recommendedName>
        <fullName evidence="10">Probable nicotinate-nucleotide adenylyltransferase</fullName>
        <ecNumber evidence="10">2.7.7.18</ecNumber>
    </recommendedName>
    <alternativeName>
        <fullName evidence="10">Deamido-NAD(+) diphosphorylase</fullName>
    </alternativeName>
    <alternativeName>
        <fullName evidence="10">Deamido-NAD(+) pyrophosphorylase</fullName>
    </alternativeName>
    <alternativeName>
        <fullName evidence="10">Nicotinate mononucleotide adenylyltransferase</fullName>
        <shortName evidence="10">NaMN adenylyltransferase</shortName>
    </alternativeName>
</protein>
<sequence length="206" mass="23857">MSEGKTRIGIMGGTFDPIHVGHLMLAEQAYDKFNMDKVLIMPAGNPPHKDNEVSALIKHRVSMVRLAIEGNKHFELSLIEVERSGYTYTYETLENLTKENSNIEYYFIIGADSLLELHKWKEPEKICRDCTILVATRYNLKSKELNKKIDEITKKYNAKIYLLDTPNIDLSSTYIRTAVSAGKSIKYYVTSDVERYIYKNNLYKHY</sequence>
<dbReference type="InterPro" id="IPR014729">
    <property type="entry name" value="Rossmann-like_a/b/a_fold"/>
</dbReference>
<comment type="function">
    <text evidence="1 10">Catalyzes the reversible adenylation of nicotinate mononucleotide (NaMN) to nicotinic acid adenine dinucleotide (NaAD).</text>
</comment>
<dbReference type="NCBIfam" id="TIGR00125">
    <property type="entry name" value="cyt_tran_rel"/>
    <property type="match status" value="1"/>
</dbReference>
<keyword evidence="6 10" id="KW-0547">Nucleotide-binding</keyword>
<accession>A0A318EWK4</accession>
<dbReference type="InterPro" id="IPR004821">
    <property type="entry name" value="Cyt_trans-like"/>
</dbReference>
<dbReference type="PANTHER" id="PTHR39321:SF3">
    <property type="entry name" value="PHOSPHOPANTETHEINE ADENYLYLTRANSFERASE"/>
    <property type="match status" value="1"/>
</dbReference>
<keyword evidence="4 10" id="KW-0808">Transferase</keyword>
<dbReference type="HAMAP" id="MF_00244">
    <property type="entry name" value="NaMN_adenylyltr"/>
    <property type="match status" value="1"/>
</dbReference>
<organism evidence="12 13">
    <name type="scientific">Lachnotalea glycerini</name>
    <dbReference type="NCBI Taxonomy" id="1763509"/>
    <lineage>
        <taxon>Bacteria</taxon>
        <taxon>Bacillati</taxon>
        <taxon>Bacillota</taxon>
        <taxon>Clostridia</taxon>
        <taxon>Lachnospirales</taxon>
        <taxon>Lachnospiraceae</taxon>
        <taxon>Lachnotalea</taxon>
    </lineage>
</organism>
<dbReference type="NCBIfam" id="NF000840">
    <property type="entry name" value="PRK00071.1-3"/>
    <property type="match status" value="1"/>
</dbReference>
<evidence type="ECO:0000256" key="9">
    <source>
        <dbReference type="ARBA" id="ARBA00048721"/>
    </source>
</evidence>
<reference evidence="12 13" key="1">
    <citation type="submission" date="2018-05" db="EMBL/GenBank/DDBJ databases">
        <title>Genomic Encyclopedia of Type Strains, Phase IV (KMG-IV): sequencing the most valuable type-strain genomes for metagenomic binning, comparative biology and taxonomic classification.</title>
        <authorList>
            <person name="Goeker M."/>
        </authorList>
    </citation>
    <scope>NUCLEOTIDE SEQUENCE [LARGE SCALE GENOMIC DNA]</scope>
    <source>
        <strain evidence="12 13">DSM 28816</strain>
    </source>
</reference>
<keyword evidence="8 10" id="KW-0520">NAD</keyword>
<dbReference type="SUPFAM" id="SSF52374">
    <property type="entry name" value="Nucleotidylyl transferase"/>
    <property type="match status" value="1"/>
</dbReference>
<dbReference type="GO" id="GO:0009435">
    <property type="term" value="P:NAD+ biosynthetic process"/>
    <property type="evidence" value="ECO:0007669"/>
    <property type="project" value="UniProtKB-UniRule"/>
</dbReference>
<evidence type="ECO:0000256" key="7">
    <source>
        <dbReference type="ARBA" id="ARBA00022840"/>
    </source>
</evidence>
<comment type="caution">
    <text evidence="12">The sequence shown here is derived from an EMBL/GenBank/DDBJ whole genome shotgun (WGS) entry which is preliminary data.</text>
</comment>
<evidence type="ECO:0000256" key="2">
    <source>
        <dbReference type="ARBA" id="ARBA00005019"/>
    </source>
</evidence>
<dbReference type="Pfam" id="PF01467">
    <property type="entry name" value="CTP_transf_like"/>
    <property type="match status" value="1"/>
</dbReference>
<comment type="pathway">
    <text evidence="2 10">Cofactor biosynthesis; NAD(+) biosynthesis; deamido-NAD(+) from nicotinate D-ribonucleotide: step 1/1.</text>
</comment>
<evidence type="ECO:0000313" key="12">
    <source>
        <dbReference type="EMBL" id="PXV95456.1"/>
    </source>
</evidence>
<dbReference type="EC" id="2.7.7.18" evidence="10"/>
<dbReference type="Gene3D" id="3.40.50.620">
    <property type="entry name" value="HUPs"/>
    <property type="match status" value="1"/>
</dbReference>
<keyword evidence="7 10" id="KW-0067">ATP-binding</keyword>
<comment type="similarity">
    <text evidence="10">Belongs to the NadD family.</text>
</comment>
<evidence type="ECO:0000256" key="10">
    <source>
        <dbReference type="HAMAP-Rule" id="MF_00244"/>
    </source>
</evidence>
<evidence type="ECO:0000313" key="13">
    <source>
        <dbReference type="Proteomes" id="UP000247523"/>
    </source>
</evidence>
<evidence type="ECO:0000256" key="3">
    <source>
        <dbReference type="ARBA" id="ARBA00022642"/>
    </source>
</evidence>
<evidence type="ECO:0000256" key="5">
    <source>
        <dbReference type="ARBA" id="ARBA00022695"/>
    </source>
</evidence>
<keyword evidence="3 10" id="KW-0662">Pyridine nucleotide biosynthesis</keyword>
<dbReference type="InterPro" id="IPR005248">
    <property type="entry name" value="NadD/NMNAT"/>
</dbReference>
<evidence type="ECO:0000259" key="11">
    <source>
        <dbReference type="Pfam" id="PF01467"/>
    </source>
</evidence>
<dbReference type="CDD" id="cd02165">
    <property type="entry name" value="NMNAT"/>
    <property type="match status" value="1"/>
</dbReference>
<dbReference type="GO" id="GO:0004515">
    <property type="term" value="F:nicotinate-nucleotide adenylyltransferase activity"/>
    <property type="evidence" value="ECO:0007669"/>
    <property type="project" value="UniProtKB-UniRule"/>
</dbReference>
<keyword evidence="5 10" id="KW-0548">Nucleotidyltransferase</keyword>
<dbReference type="NCBIfam" id="TIGR00482">
    <property type="entry name" value="nicotinate (nicotinamide) nucleotide adenylyltransferase"/>
    <property type="match status" value="1"/>
</dbReference>
<dbReference type="AlphaFoldDB" id="A0A318EWK4"/>
<comment type="catalytic activity">
    <reaction evidence="9 10">
        <text>nicotinate beta-D-ribonucleotide + ATP + H(+) = deamido-NAD(+) + diphosphate</text>
        <dbReference type="Rhea" id="RHEA:22860"/>
        <dbReference type="ChEBI" id="CHEBI:15378"/>
        <dbReference type="ChEBI" id="CHEBI:30616"/>
        <dbReference type="ChEBI" id="CHEBI:33019"/>
        <dbReference type="ChEBI" id="CHEBI:57502"/>
        <dbReference type="ChEBI" id="CHEBI:58437"/>
        <dbReference type="EC" id="2.7.7.18"/>
    </reaction>
</comment>
<dbReference type="GO" id="GO:0005524">
    <property type="term" value="F:ATP binding"/>
    <property type="evidence" value="ECO:0007669"/>
    <property type="project" value="UniProtKB-KW"/>
</dbReference>
<dbReference type="RefSeq" id="WP_110289962.1">
    <property type="nucleotide sequence ID" value="NZ_QICS01000001.1"/>
</dbReference>
<feature type="domain" description="Cytidyltransferase-like" evidence="11">
    <location>
        <begin position="10"/>
        <end position="177"/>
    </location>
</feature>
<gene>
    <name evidence="10" type="primary">nadD</name>
    <name evidence="12" type="ORF">C8E03_10185</name>
</gene>
<dbReference type="UniPathway" id="UPA00253">
    <property type="reaction ID" value="UER00332"/>
</dbReference>
<proteinExistence type="inferred from homology"/>
<evidence type="ECO:0000256" key="6">
    <source>
        <dbReference type="ARBA" id="ARBA00022741"/>
    </source>
</evidence>
<evidence type="ECO:0000256" key="1">
    <source>
        <dbReference type="ARBA" id="ARBA00002324"/>
    </source>
</evidence>
<name>A0A318EWK4_9FIRM</name>